<evidence type="ECO:0000313" key="4">
    <source>
        <dbReference type="Proteomes" id="UP001303046"/>
    </source>
</evidence>
<dbReference type="Pfam" id="PF25378">
    <property type="entry name" value="PUA_NSUN2"/>
    <property type="match status" value="1"/>
</dbReference>
<protein>
    <recommendedName>
        <fullName evidence="5">SAM-dependent MTase RsmB/NOP-type domain-containing protein</fullName>
    </recommendedName>
</protein>
<organism evidence="3 4">
    <name type="scientific">Necator americanus</name>
    <name type="common">Human hookworm</name>
    <dbReference type="NCBI Taxonomy" id="51031"/>
    <lineage>
        <taxon>Eukaryota</taxon>
        <taxon>Metazoa</taxon>
        <taxon>Ecdysozoa</taxon>
        <taxon>Nematoda</taxon>
        <taxon>Chromadorea</taxon>
        <taxon>Rhabditida</taxon>
        <taxon>Rhabditina</taxon>
        <taxon>Rhabditomorpha</taxon>
        <taxon>Strongyloidea</taxon>
        <taxon>Ancylostomatidae</taxon>
        <taxon>Bunostominae</taxon>
        <taxon>Necator</taxon>
    </lineage>
</organism>
<comment type="caution">
    <text evidence="3">The sequence shown here is derived from an EMBL/GenBank/DDBJ whole genome shotgun (WGS) entry which is preliminary data.</text>
</comment>
<evidence type="ECO:0008006" key="5">
    <source>
        <dbReference type="Google" id="ProtNLM"/>
    </source>
</evidence>
<evidence type="ECO:0000259" key="1">
    <source>
        <dbReference type="Pfam" id="PF25376"/>
    </source>
</evidence>
<dbReference type="InterPro" id="IPR057285">
    <property type="entry name" value="Pre-PUA_NSUN2"/>
</dbReference>
<dbReference type="InterPro" id="IPR057286">
    <property type="entry name" value="PUA_NSUN2"/>
</dbReference>
<gene>
    <name evidence="3" type="primary">Necator_chrI.g2679</name>
    <name evidence="3" type="ORF">RB195_006551</name>
</gene>
<name>A0ABR1BT62_NECAM</name>
<dbReference type="EMBL" id="JAVFWL010000001">
    <property type="protein sequence ID" value="KAK6729572.1"/>
    <property type="molecule type" value="Genomic_DNA"/>
</dbReference>
<dbReference type="PANTHER" id="PTHR22808:SF1">
    <property type="entry name" value="RNA CYTOSINE-C(5)-METHYLTRANSFERASE NSUN2-RELATED"/>
    <property type="match status" value="1"/>
</dbReference>
<keyword evidence="4" id="KW-1185">Reference proteome</keyword>
<feature type="domain" description="RNA cytosine-C(5)-methyltransferase NSUN2-like pre-PUA" evidence="1">
    <location>
        <begin position="50"/>
        <end position="96"/>
    </location>
</feature>
<reference evidence="3 4" key="1">
    <citation type="submission" date="2023-08" db="EMBL/GenBank/DDBJ databases">
        <title>A Necator americanus chromosomal reference genome.</title>
        <authorList>
            <person name="Ilik V."/>
            <person name="Petrzelkova K.J."/>
            <person name="Pardy F."/>
            <person name="Fuh T."/>
            <person name="Niatou-Singa F.S."/>
            <person name="Gouil Q."/>
            <person name="Baker L."/>
            <person name="Ritchie M.E."/>
            <person name="Jex A.R."/>
            <person name="Gazzola D."/>
            <person name="Li H."/>
            <person name="Toshio Fujiwara R."/>
            <person name="Zhan B."/>
            <person name="Aroian R.V."/>
            <person name="Pafco B."/>
            <person name="Schwarz E.M."/>
        </authorList>
    </citation>
    <scope>NUCLEOTIDE SEQUENCE [LARGE SCALE GENOMIC DNA]</scope>
    <source>
        <strain evidence="3 4">Aroian</strain>
        <tissue evidence="3">Whole animal</tissue>
    </source>
</reference>
<dbReference type="PANTHER" id="PTHR22808">
    <property type="entry name" value="NCL1 YEAST -RELATED NOL1/NOP2/FMU SUN DOMAIN-CONTAINING"/>
    <property type="match status" value="1"/>
</dbReference>
<dbReference type="InterPro" id="IPR023267">
    <property type="entry name" value="RCMT"/>
</dbReference>
<sequence>MVLKWGISYRPNDRQKLAYCVRKPSGMPSRCLNLAKSKTDFDNVAFASVVATKKRNMTTVSIQNAGMKMFSRNEQKVETTRFRLSQEGIRHLLPYLQKQLVKIDQDDMLKILKTEETMIPLESLRCKDDVRAQNPGSLVLFTDRADPVCTWVGFHTVAPYLSKEERVHMLRMMGVDCSEIEQMMKSKRKQKAAADRLAAEFERNEGKSLASDSIVVEGDDIGTFLSDNDESENRE</sequence>
<proteinExistence type="predicted"/>
<dbReference type="Pfam" id="PF25376">
    <property type="entry name" value="Pre-PUA_NSUN2"/>
    <property type="match status" value="1"/>
</dbReference>
<accession>A0ABR1BT62</accession>
<evidence type="ECO:0000259" key="2">
    <source>
        <dbReference type="Pfam" id="PF25378"/>
    </source>
</evidence>
<feature type="domain" description="RNA cytosine-C(5)-methyltransferase NSUN2-like PUA" evidence="2">
    <location>
        <begin position="99"/>
        <end position="174"/>
    </location>
</feature>
<dbReference type="Proteomes" id="UP001303046">
    <property type="component" value="Unassembled WGS sequence"/>
</dbReference>
<evidence type="ECO:0000313" key="3">
    <source>
        <dbReference type="EMBL" id="KAK6729572.1"/>
    </source>
</evidence>